<dbReference type="InterPro" id="IPR000242">
    <property type="entry name" value="PTP_cat"/>
</dbReference>
<evidence type="ECO:0000313" key="4">
    <source>
        <dbReference type="WBParaSite" id="sdigi.contig15.g1497.t1"/>
    </source>
</evidence>
<dbReference type="PROSITE" id="PS50055">
    <property type="entry name" value="TYR_PHOSPHATASE_PTP"/>
    <property type="match status" value="1"/>
</dbReference>
<protein>
    <submittedName>
        <fullName evidence="4">Tyrosine-protein phosphatase domain-containing protein</fullName>
    </submittedName>
</protein>
<dbReference type="WBParaSite" id="sdigi.contig15.g1497.t1">
    <property type="protein sequence ID" value="sdigi.contig15.g1497.t1"/>
    <property type="gene ID" value="sdigi.contig15.g1497"/>
</dbReference>
<dbReference type="InterPro" id="IPR003595">
    <property type="entry name" value="Tyr_Pase_cat"/>
</dbReference>
<dbReference type="GO" id="GO:0004725">
    <property type="term" value="F:protein tyrosine phosphatase activity"/>
    <property type="evidence" value="ECO:0007669"/>
    <property type="project" value="InterPro"/>
</dbReference>
<dbReference type="PANTHER" id="PTHR46163">
    <property type="entry name" value="TYROSINE-PROTEIN PHOSPHATASE-RELATED"/>
    <property type="match status" value="1"/>
</dbReference>
<evidence type="ECO:0000313" key="3">
    <source>
        <dbReference type="Proteomes" id="UP000887581"/>
    </source>
</evidence>
<dbReference type="Gene3D" id="3.90.190.10">
    <property type="entry name" value="Protein tyrosine phosphatase superfamily"/>
    <property type="match status" value="1"/>
</dbReference>
<proteinExistence type="predicted"/>
<feature type="region of interest" description="Disordered" evidence="1">
    <location>
        <begin position="354"/>
        <end position="403"/>
    </location>
</feature>
<accession>A0A915PGP3</accession>
<dbReference type="InterPro" id="IPR052782">
    <property type="entry name" value="Oocyte-zygote_transition_reg"/>
</dbReference>
<dbReference type="InterPro" id="IPR029021">
    <property type="entry name" value="Prot-tyrosine_phosphatase-like"/>
</dbReference>
<dbReference type="CDD" id="cd00047">
    <property type="entry name" value="PTPc"/>
    <property type="match status" value="1"/>
</dbReference>
<feature type="compositionally biased region" description="Basic residues" evidence="1">
    <location>
        <begin position="388"/>
        <end position="403"/>
    </location>
</feature>
<dbReference type="SUPFAM" id="SSF52799">
    <property type="entry name" value="(Phosphotyrosine protein) phosphatases II"/>
    <property type="match status" value="1"/>
</dbReference>
<dbReference type="AlphaFoldDB" id="A0A915PGP3"/>
<dbReference type="Proteomes" id="UP000887581">
    <property type="component" value="Unplaced"/>
</dbReference>
<dbReference type="SMART" id="SM00404">
    <property type="entry name" value="PTPc_motif"/>
    <property type="match status" value="1"/>
</dbReference>
<reference evidence="4" key="1">
    <citation type="submission" date="2022-11" db="UniProtKB">
        <authorList>
            <consortium name="WormBaseParasite"/>
        </authorList>
    </citation>
    <scope>IDENTIFICATION</scope>
</reference>
<sequence>MKSAKSKNTGNVRRQGVTKHTSDYGLSVMKDTPKAETVVAVMKAFAEQTNSLGLEGLRNNFWKLQARGPHPSKLTFNAHKLNRSKCRYNDIMCLDQSRVLLKPWPDCQGDFIHANWITHELLDYPFICTQGPLNQTCGDFWRMVWQENVELIIMLCRTSEENRNKCAQYWPLNQGQVLTFCGITIRAVEKRAGDPDVHCTALLLTYRGERRPLAHYQWVSWPDKFVPDQLTVPYTLLSSARARKTPTVIHCSAGIGRTEIVWSVRSQRSRAVQNEEQYLYIHYLTVQRLVNKGIVTDKAVSRFCRDYEQYYFTRTHRIQIPLPVLKKKPRARKTAGPESITSKISTPSVSVIPATVPGRSPPIPATSRRQDIIATVVPGDSRNAQQQKKGKGTRKKKTQALIP</sequence>
<name>A0A915PGP3_9BILA</name>
<feature type="domain" description="Tyrosine-protein phosphatase" evidence="2">
    <location>
        <begin position="57"/>
        <end position="320"/>
    </location>
</feature>
<organism evidence="3 4">
    <name type="scientific">Setaria digitata</name>
    <dbReference type="NCBI Taxonomy" id="48799"/>
    <lineage>
        <taxon>Eukaryota</taxon>
        <taxon>Metazoa</taxon>
        <taxon>Ecdysozoa</taxon>
        <taxon>Nematoda</taxon>
        <taxon>Chromadorea</taxon>
        <taxon>Rhabditida</taxon>
        <taxon>Spirurina</taxon>
        <taxon>Spiruromorpha</taxon>
        <taxon>Filarioidea</taxon>
        <taxon>Setariidae</taxon>
        <taxon>Setaria</taxon>
    </lineage>
</organism>
<dbReference type="Pfam" id="PF00102">
    <property type="entry name" value="Y_phosphatase"/>
    <property type="match status" value="1"/>
</dbReference>
<evidence type="ECO:0000256" key="1">
    <source>
        <dbReference type="SAM" id="MobiDB-lite"/>
    </source>
</evidence>
<evidence type="ECO:0000259" key="2">
    <source>
        <dbReference type="PROSITE" id="PS50055"/>
    </source>
</evidence>
<keyword evidence="3" id="KW-1185">Reference proteome</keyword>
<dbReference type="SMART" id="SM00194">
    <property type="entry name" value="PTPc"/>
    <property type="match status" value="1"/>
</dbReference>
<dbReference type="PRINTS" id="PR00700">
    <property type="entry name" value="PRTYPHPHTASE"/>
</dbReference>